<dbReference type="AlphaFoldDB" id="A0AA36CS03"/>
<evidence type="ECO:0000256" key="14">
    <source>
        <dbReference type="RuleBase" id="RU363127"/>
    </source>
</evidence>
<comment type="catalytic activity">
    <reaction evidence="10 14">
        <text>3-O-(beta-D-galactosyl-(1-&gt;3)-beta-D-galactosyl-(1-&gt;4)-beta-D-xylosyl)-L-seryl-[protein] + UDP-alpha-D-glucuronate = 3-O-(beta-D-GlcA-(1-&gt;3)-beta-D-Gal-(1-&gt;3)-beta-D-Gal-(1-&gt;4)-beta-D-Xyl)-L-seryl-[protein] + UDP + H(+)</text>
        <dbReference type="Rhea" id="RHEA:24168"/>
        <dbReference type="Rhea" id="RHEA-COMP:12571"/>
        <dbReference type="Rhea" id="RHEA-COMP:12573"/>
        <dbReference type="ChEBI" id="CHEBI:15378"/>
        <dbReference type="ChEBI" id="CHEBI:58052"/>
        <dbReference type="ChEBI" id="CHEBI:58223"/>
        <dbReference type="ChEBI" id="CHEBI:132090"/>
        <dbReference type="ChEBI" id="CHEBI:132093"/>
        <dbReference type="EC" id="2.4.1.135"/>
    </reaction>
</comment>
<accession>A0AA36CS03</accession>
<keyword evidence="12 14" id="KW-0464">Manganese</keyword>
<evidence type="ECO:0000256" key="4">
    <source>
        <dbReference type="ARBA" id="ARBA00022679"/>
    </source>
</evidence>
<evidence type="ECO:0000256" key="1">
    <source>
        <dbReference type="ARBA" id="ARBA00004606"/>
    </source>
</evidence>
<comment type="similarity">
    <text evidence="2 14">Belongs to the glycosyltransferase 43 family.</text>
</comment>
<keyword evidence="4 14" id="KW-0808">Transferase</keyword>
<dbReference type="FunFam" id="3.90.550.10:FF:000147">
    <property type="entry name" value="Galactosylgalactosylxylosylprotein 3-beta-glucuronosyltransferase"/>
    <property type="match status" value="1"/>
</dbReference>
<gene>
    <name evidence="15" type="ORF">MSPICULIGERA_LOCUS12582</name>
</gene>
<dbReference type="PANTHER" id="PTHR10896:SF30">
    <property type="entry name" value="GALACTOSYLGALACTOSYLXYLOSYLPROTEIN 3-BETA-GLUCURONOSYLTRANSFERASE"/>
    <property type="match status" value="1"/>
</dbReference>
<dbReference type="Proteomes" id="UP001177023">
    <property type="component" value="Unassembled WGS sequence"/>
</dbReference>
<evidence type="ECO:0000256" key="8">
    <source>
        <dbReference type="ARBA" id="ARBA00023136"/>
    </source>
</evidence>
<dbReference type="CDD" id="cd00218">
    <property type="entry name" value="GlcAT-I"/>
    <property type="match status" value="1"/>
</dbReference>
<evidence type="ECO:0000313" key="15">
    <source>
        <dbReference type="EMBL" id="CAJ0574242.1"/>
    </source>
</evidence>
<protein>
    <recommendedName>
        <fullName evidence="3 14">Galactosylgalactosylxylosylprotein 3-beta-glucuronosyltransferase</fullName>
        <ecNumber evidence="3 14">2.4.1.135</ecNumber>
    </recommendedName>
</protein>
<evidence type="ECO:0000256" key="7">
    <source>
        <dbReference type="ARBA" id="ARBA00022989"/>
    </source>
</evidence>
<feature type="active site" description="Proton donor/acceptor" evidence="11">
    <location>
        <position position="309"/>
    </location>
</feature>
<evidence type="ECO:0000313" key="16">
    <source>
        <dbReference type="Proteomes" id="UP001177023"/>
    </source>
</evidence>
<evidence type="ECO:0000256" key="3">
    <source>
        <dbReference type="ARBA" id="ARBA00012641"/>
    </source>
</evidence>
<name>A0AA36CS03_9BILA</name>
<keyword evidence="14" id="KW-0333">Golgi apparatus</keyword>
<comment type="subcellular location">
    <subcellularLocation>
        <location evidence="14">Golgi apparatus membrane</location>
        <topology evidence="14">Single-pass type II membrane protein</topology>
    </subcellularLocation>
    <subcellularLocation>
        <location evidence="1">Membrane</location>
        <topology evidence="1">Single-pass type II membrane protein</topology>
    </subcellularLocation>
</comment>
<dbReference type="EMBL" id="CATQJA010002628">
    <property type="protein sequence ID" value="CAJ0574242.1"/>
    <property type="molecule type" value="Genomic_DNA"/>
</dbReference>
<keyword evidence="16" id="KW-1185">Reference proteome</keyword>
<dbReference type="InterPro" id="IPR029044">
    <property type="entry name" value="Nucleotide-diphossugar_trans"/>
</dbReference>
<organism evidence="15 16">
    <name type="scientific">Mesorhabditis spiculigera</name>
    <dbReference type="NCBI Taxonomy" id="96644"/>
    <lineage>
        <taxon>Eukaryota</taxon>
        <taxon>Metazoa</taxon>
        <taxon>Ecdysozoa</taxon>
        <taxon>Nematoda</taxon>
        <taxon>Chromadorea</taxon>
        <taxon>Rhabditida</taxon>
        <taxon>Rhabditina</taxon>
        <taxon>Rhabditomorpha</taxon>
        <taxon>Rhabditoidea</taxon>
        <taxon>Rhabditidae</taxon>
        <taxon>Mesorhabditinae</taxon>
        <taxon>Mesorhabditis</taxon>
    </lineage>
</organism>
<keyword evidence="8" id="KW-0472">Membrane</keyword>
<dbReference type="GO" id="GO:0000139">
    <property type="term" value="C:Golgi membrane"/>
    <property type="evidence" value="ECO:0007669"/>
    <property type="project" value="UniProtKB-SubCell"/>
</dbReference>
<dbReference type="Pfam" id="PF03360">
    <property type="entry name" value="Glyco_transf_43"/>
    <property type="match status" value="1"/>
</dbReference>
<dbReference type="EC" id="2.4.1.135" evidence="3 14"/>
<evidence type="ECO:0000256" key="2">
    <source>
        <dbReference type="ARBA" id="ARBA00007706"/>
    </source>
</evidence>
<dbReference type="PANTHER" id="PTHR10896">
    <property type="entry name" value="GALACTOSYLGALACTOSYLXYLOSYLPROTEIN 3-BETA-GLUCURONOSYLTRANSFERASE BETA-1,3-GLUCURONYLTRANSFERASE"/>
    <property type="match status" value="1"/>
</dbReference>
<dbReference type="GO" id="GO:0005975">
    <property type="term" value="P:carbohydrate metabolic process"/>
    <property type="evidence" value="ECO:0007669"/>
    <property type="project" value="TreeGrafter"/>
</dbReference>
<dbReference type="InterPro" id="IPR005027">
    <property type="entry name" value="Glyco_trans_43"/>
</dbReference>
<sequence>MPFDYFITPKRRANRTPSDGHWNFVERFFRVLREYEECYSVGKKYARALYKLEIEHKCRTAGRMSQFFGDIKPPVPRSLRLPTFLVLFFVSIFFVASRFEGHIPSYRNALRIPQNPKTIIIITPTYRRNTRLADMTRMANTIRQVPNLHWIVIEDGETRVAAVEKLLNRTQLPYTYIPAKTKPGYPRRGWYQRDTALGYLRNYTSRITGNSKDAVVYFGDDDNAYDLRLFEEYIRNVKKIGIWGVGLVGGILVESPAVQKGKVVGWNVNWFAKRKFATDMAGFAIHLNVILNSTAVFGSSCKRGAGAPETCLLEDLGLTRDDLEPFGLETDKHELYVWHTKTLQGKYDKTKMDLHGYIVE</sequence>
<evidence type="ECO:0000256" key="5">
    <source>
        <dbReference type="ARBA" id="ARBA00022692"/>
    </source>
</evidence>
<dbReference type="GO" id="GO:0015018">
    <property type="term" value="F:galactosylgalactosylxylosylprotein 3-beta-glucuronosyltransferase activity"/>
    <property type="evidence" value="ECO:0007669"/>
    <property type="project" value="UniProtKB-UniRule"/>
</dbReference>
<proteinExistence type="inferred from homology"/>
<comment type="pathway">
    <text evidence="14">Protein modification; protein glycosylation.</text>
</comment>
<reference evidence="15" key="1">
    <citation type="submission" date="2023-06" db="EMBL/GenBank/DDBJ databases">
        <authorList>
            <person name="Delattre M."/>
        </authorList>
    </citation>
    <scope>NUCLEOTIDE SEQUENCE</scope>
    <source>
        <strain evidence="15">AF72</strain>
    </source>
</reference>
<dbReference type="SUPFAM" id="SSF53448">
    <property type="entry name" value="Nucleotide-diphospho-sugar transferases"/>
    <property type="match status" value="1"/>
</dbReference>
<feature type="binding site" evidence="12">
    <location>
        <position position="222"/>
    </location>
    <ligand>
        <name>Mn(2+)</name>
        <dbReference type="ChEBI" id="CHEBI:29035"/>
    </ligand>
</feature>
<comment type="caution">
    <text evidence="15">The sequence shown here is derived from an EMBL/GenBank/DDBJ whole genome shotgun (WGS) entry which is preliminary data.</text>
</comment>
<evidence type="ECO:0000256" key="12">
    <source>
        <dbReference type="PIRSR" id="PIRSR605027-3"/>
    </source>
</evidence>
<dbReference type="GO" id="GO:0050650">
    <property type="term" value="P:chondroitin sulfate proteoglycan biosynthetic process"/>
    <property type="evidence" value="ECO:0007669"/>
    <property type="project" value="TreeGrafter"/>
</dbReference>
<evidence type="ECO:0000256" key="13">
    <source>
        <dbReference type="PIRSR" id="PIRSR605027-4"/>
    </source>
</evidence>
<evidence type="ECO:0000256" key="10">
    <source>
        <dbReference type="ARBA" id="ARBA00047979"/>
    </source>
</evidence>
<evidence type="ECO:0000256" key="6">
    <source>
        <dbReference type="ARBA" id="ARBA00022968"/>
    </source>
</evidence>
<keyword evidence="12 14" id="KW-0479">Metal-binding</keyword>
<dbReference type="GO" id="GO:0046872">
    <property type="term" value="F:metal ion binding"/>
    <property type="evidence" value="ECO:0007669"/>
    <property type="project" value="UniProtKB-KW"/>
</dbReference>
<keyword evidence="6 14" id="KW-0735">Signal-anchor</keyword>
<keyword evidence="5" id="KW-0812">Transmembrane</keyword>
<feature type="site" description="Interaction with galactose moiety of substrate glycoprotein" evidence="13">
    <location>
        <position position="254"/>
    </location>
</feature>
<dbReference type="Gene3D" id="3.90.550.10">
    <property type="entry name" value="Spore Coat Polysaccharide Biosynthesis Protein SpsA, Chain A"/>
    <property type="match status" value="1"/>
</dbReference>
<evidence type="ECO:0000256" key="11">
    <source>
        <dbReference type="PIRSR" id="PIRSR605027-1"/>
    </source>
</evidence>
<comment type="cofactor">
    <cofactor evidence="12 14">
        <name>Mn(2+)</name>
        <dbReference type="ChEBI" id="CHEBI:29035"/>
    </cofactor>
</comment>
<keyword evidence="9" id="KW-0325">Glycoprotein</keyword>
<keyword evidence="7" id="KW-1133">Transmembrane helix</keyword>
<evidence type="ECO:0000256" key="9">
    <source>
        <dbReference type="ARBA" id="ARBA00023180"/>
    </source>
</evidence>
<feature type="non-terminal residue" evidence="15">
    <location>
        <position position="1"/>
    </location>
</feature>